<evidence type="ECO:0000259" key="18">
    <source>
        <dbReference type="SMART" id="SM00803"/>
    </source>
</evidence>
<dbReference type="InterPro" id="IPR011009">
    <property type="entry name" value="Kinase-like_dom_sf"/>
</dbReference>
<keyword evidence="13" id="KW-0804">Transcription</keyword>
<evidence type="ECO:0000256" key="4">
    <source>
        <dbReference type="ARBA" id="ARBA00022527"/>
    </source>
</evidence>
<keyword evidence="6" id="KW-0812">Transmembrane</keyword>
<dbReference type="Gene3D" id="2.10.25.10">
    <property type="entry name" value="Laminin"/>
    <property type="match status" value="1"/>
</dbReference>
<name>A0ABQ7Y167_BRANA</name>
<keyword evidence="10" id="KW-0805">Transcription regulation</keyword>
<keyword evidence="11" id="KW-0472">Membrane</keyword>
<keyword evidence="8" id="KW-0418">Kinase</keyword>
<feature type="region of interest" description="Disordered" evidence="16">
    <location>
        <begin position="639"/>
        <end position="725"/>
    </location>
</feature>
<evidence type="ECO:0000256" key="11">
    <source>
        <dbReference type="ARBA" id="ARBA00023136"/>
    </source>
</evidence>
<dbReference type="Gene3D" id="1.10.20.10">
    <property type="entry name" value="Histone, subunit A"/>
    <property type="match status" value="1"/>
</dbReference>
<dbReference type="SUPFAM" id="SSF48371">
    <property type="entry name" value="ARM repeat"/>
    <property type="match status" value="1"/>
</dbReference>
<gene>
    <name evidence="19" type="ORF">HID58_079133</name>
</gene>
<evidence type="ECO:0000256" key="13">
    <source>
        <dbReference type="ARBA" id="ARBA00023163"/>
    </source>
</evidence>
<comment type="subcellular location">
    <subcellularLocation>
        <location evidence="2">Membrane</location>
        <topology evidence="2">Single-pass type I membrane protein</topology>
    </subcellularLocation>
    <subcellularLocation>
        <location evidence="1">Nucleus</location>
    </subcellularLocation>
</comment>
<evidence type="ECO:0000313" key="20">
    <source>
        <dbReference type="Proteomes" id="UP000824890"/>
    </source>
</evidence>
<accession>A0ABQ7Y167</accession>
<feature type="domain" description="EGF-like calcium-binding" evidence="17">
    <location>
        <begin position="1065"/>
        <end position="1108"/>
    </location>
</feature>
<evidence type="ECO:0000256" key="1">
    <source>
        <dbReference type="ARBA" id="ARBA00004123"/>
    </source>
</evidence>
<dbReference type="CDD" id="cd08050">
    <property type="entry name" value="TAF6C"/>
    <property type="match status" value="1"/>
</dbReference>
<dbReference type="CDD" id="cd22931">
    <property type="entry name" value="HFD_TAF6"/>
    <property type="match status" value="1"/>
</dbReference>
<reference evidence="19 20" key="1">
    <citation type="submission" date="2021-05" db="EMBL/GenBank/DDBJ databases">
        <title>Genome Assembly of Synthetic Allotetraploid Brassica napus Reveals Homoeologous Exchanges between Subgenomes.</title>
        <authorList>
            <person name="Davis J.T."/>
        </authorList>
    </citation>
    <scope>NUCLEOTIDE SEQUENCE [LARGE SCALE GENOMIC DNA]</scope>
    <source>
        <strain evidence="20">cv. Da-Ae</strain>
        <tissue evidence="19">Seedling</tissue>
    </source>
</reference>
<dbReference type="Pfam" id="PF07714">
    <property type="entry name" value="PK_Tyr_Ser-Thr"/>
    <property type="match status" value="1"/>
</dbReference>
<dbReference type="InterPro" id="IPR013695">
    <property type="entry name" value="WAK"/>
</dbReference>
<evidence type="ECO:0008006" key="21">
    <source>
        <dbReference type="Google" id="ProtNLM"/>
    </source>
</evidence>
<dbReference type="InterPro" id="IPR018097">
    <property type="entry name" value="EGF_Ca-bd_CS"/>
</dbReference>
<evidence type="ECO:0000313" key="19">
    <source>
        <dbReference type="EMBL" id="KAH0861922.1"/>
    </source>
</evidence>
<dbReference type="Pfam" id="PF07571">
    <property type="entry name" value="TAF6_C"/>
    <property type="match status" value="1"/>
</dbReference>
<dbReference type="SMART" id="SM00179">
    <property type="entry name" value="EGF_CA"/>
    <property type="match status" value="1"/>
</dbReference>
<dbReference type="Proteomes" id="UP000824890">
    <property type="component" value="Unassembled WGS sequence"/>
</dbReference>
<dbReference type="PROSITE" id="PS01187">
    <property type="entry name" value="EGF_CA"/>
    <property type="match status" value="1"/>
</dbReference>
<evidence type="ECO:0000256" key="5">
    <source>
        <dbReference type="ARBA" id="ARBA00022679"/>
    </source>
</evidence>
<evidence type="ECO:0000256" key="6">
    <source>
        <dbReference type="ARBA" id="ARBA00022692"/>
    </source>
</evidence>
<keyword evidence="5" id="KW-0808">Transferase</keyword>
<feature type="non-terminal residue" evidence="19">
    <location>
        <position position="1"/>
    </location>
</feature>
<dbReference type="Pfam" id="PF08488">
    <property type="entry name" value="WAK"/>
    <property type="match status" value="1"/>
</dbReference>
<dbReference type="SUPFAM" id="SSF47113">
    <property type="entry name" value="Histone-fold"/>
    <property type="match status" value="1"/>
</dbReference>
<dbReference type="Pfam" id="PF02969">
    <property type="entry name" value="TAF"/>
    <property type="match status" value="1"/>
</dbReference>
<keyword evidence="7" id="KW-0732">Signal</keyword>
<evidence type="ECO:0000256" key="10">
    <source>
        <dbReference type="ARBA" id="ARBA00023015"/>
    </source>
</evidence>
<evidence type="ECO:0000256" key="7">
    <source>
        <dbReference type="ARBA" id="ARBA00022729"/>
    </source>
</evidence>
<evidence type="ECO:0000256" key="9">
    <source>
        <dbReference type="ARBA" id="ARBA00022989"/>
    </source>
</evidence>
<dbReference type="PANTHER" id="PTHR10221">
    <property type="entry name" value="TRANSCRIPTION INITIATION FACTOR TFIID SUBUNIT 6"/>
    <property type="match status" value="1"/>
</dbReference>
<keyword evidence="14" id="KW-0325">Glycoprotein</keyword>
<keyword evidence="15" id="KW-0539">Nucleus</keyword>
<evidence type="ECO:0000256" key="12">
    <source>
        <dbReference type="ARBA" id="ARBA00023157"/>
    </source>
</evidence>
<organism evidence="19 20">
    <name type="scientific">Brassica napus</name>
    <name type="common">Rape</name>
    <dbReference type="NCBI Taxonomy" id="3708"/>
    <lineage>
        <taxon>Eukaryota</taxon>
        <taxon>Viridiplantae</taxon>
        <taxon>Streptophyta</taxon>
        <taxon>Embryophyta</taxon>
        <taxon>Tracheophyta</taxon>
        <taxon>Spermatophyta</taxon>
        <taxon>Magnoliopsida</taxon>
        <taxon>eudicotyledons</taxon>
        <taxon>Gunneridae</taxon>
        <taxon>Pentapetalae</taxon>
        <taxon>rosids</taxon>
        <taxon>malvids</taxon>
        <taxon>Brassicales</taxon>
        <taxon>Brassicaceae</taxon>
        <taxon>Brassiceae</taxon>
        <taxon>Brassica</taxon>
    </lineage>
</organism>
<keyword evidence="9" id="KW-1133">Transmembrane helix</keyword>
<dbReference type="InterPro" id="IPR009072">
    <property type="entry name" value="Histone-fold"/>
</dbReference>
<dbReference type="SUPFAM" id="SSF56112">
    <property type="entry name" value="Protein kinase-like (PK-like)"/>
    <property type="match status" value="1"/>
</dbReference>
<evidence type="ECO:0000256" key="3">
    <source>
        <dbReference type="ARBA" id="ARBA00007688"/>
    </source>
</evidence>
<comment type="caution">
    <text evidence="19">The sequence shown here is derived from an EMBL/GenBank/DDBJ whole genome shotgun (WGS) entry which is preliminary data.</text>
</comment>
<keyword evidence="20" id="KW-1185">Reference proteome</keyword>
<evidence type="ECO:0000256" key="8">
    <source>
        <dbReference type="ARBA" id="ARBA00022777"/>
    </source>
</evidence>
<protein>
    <recommendedName>
        <fullName evidence="21">TATA box binding protein associated factor (TAF) histone-like fold domain-containing protein</fullName>
    </recommendedName>
</protein>
<dbReference type="Gene3D" id="1.25.40.770">
    <property type="entry name" value="TAF6, C-terminal HEAT repeat domain"/>
    <property type="match status" value="1"/>
</dbReference>
<feature type="domain" description="TATA box binding protein associated factor (TAF) histone-like fold" evidence="18">
    <location>
        <begin position="231"/>
        <end position="297"/>
    </location>
</feature>
<evidence type="ECO:0000256" key="16">
    <source>
        <dbReference type="SAM" id="MobiDB-lite"/>
    </source>
</evidence>
<sequence length="1221" mass="137213">TWSEKKNLRKASSFLRVGEIAWVGSLVVSQTILRWQNPELSQSTPPSQLAPRAMNRLRGRGAWILGSAAMPHLKKRAQNSLVALQDSYLSTKDLLERQRVVFTVATSVASVATAWIGYSLRHYNETRIDQRLESIENAMKHTHELERGELKELVDPVGSRFTSTIATAGTTLILGYGLGWRGGIWYANRKFKREQMRLAGQLKPREWKLLLGRIKPRAWPTSSEIGEEKMGIVPKETIEVTAQSIGITNLSPEAALMLAPDVEYRVREIMQEAIKCMRHSKRTTLTASDVDGALNLRNLEPSYGFASGGPFRFRKAIGHQDLFYTDDREVDFKDVIEAPLPKAPLNTEVVCHWLAIEGVQPAIPENAPLEVIRAPTEHKIYEQKDGPLIDVRLPVKHVLSRELQLYFQKIAELTMSKSSPALFKKALVSLASDSGLHPLVPYFTNFIADEVSRGLNDFLLLFNLMHVVRSLLQNPHIHIEPYLHQLMPSIVTCLVSRKLGNRFADNHWELRDFTANLVGLICKRFGNAYITLQSRLTKTLVNALLDPKKALTQHYGAIQGLSALGHNVVRLLILSNLEPYLTLLEPEQDAEKQKNQMKSYEAWRVYGALLRAAGLCIHDRLKIFPNIPYHPLHQGKGKIISAEPRKRKLSADSSENQSPHKRLMITTDGLRPQDHTGPAPMHVDKPMGNYNPPQNSVQPSSSEQASDGNESESRNGKEKERGKGRSITMKAILGQIWKDDLDSGRLLVKLHQLYGDRILPFIPSTEMSCALLLWSHLSLLLVLILVSADLTASTSSCPSHCGNISIPYPFGIGKGCYLNEWFAIQCNNFTSGELVPYLPKINKEVVKIFLPDPEYSGERSIYGSLRIKTNITSMGCSNSSDQLKFGDPLNFIGTPFTSGRSNTFHAIGCNYKATLTHLEPRLVGCISTCDPKKMNHDISCRGNKCCQADPPSGIGQIVGISMEEFSSNKTRERGCQVAFLTNENRDRPAYPVAKFTDLQWFYDRQYVILQLRWAIPMTNLSFVNSLRCAHYEMLQYIDGINPCGCSNTDDGSSNVECACNDGYTDIDECQLDSNNKYCRRQGGTCVNTPGDFQCVVKKNKTVPITICKVITQFISKLIHHLLTMCRFWCADVFRCNFVLTATEGNIEKTKVFTSKELEKATENFIQLECFNKVAKINHRNIVKLIGCCLETEVPLLVYEFISNGNLFEHLHCEIDESTMTT</sequence>
<dbReference type="PANTHER" id="PTHR10221:SF19">
    <property type="entry name" value="TATA BOX BINDING PROTEIN ASSOCIATED FACTOR (TAF) HISTONE-LIKE FOLD DOMAIN-CONTAINING PROTEIN"/>
    <property type="match status" value="1"/>
</dbReference>
<dbReference type="Gene3D" id="1.10.510.10">
    <property type="entry name" value="Transferase(Phosphotransferase) domain 1"/>
    <property type="match status" value="1"/>
</dbReference>
<dbReference type="EMBL" id="JAGKQM010000018">
    <property type="protein sequence ID" value="KAH0861922.1"/>
    <property type="molecule type" value="Genomic_DNA"/>
</dbReference>
<proteinExistence type="inferred from homology"/>
<dbReference type="InterPro" id="IPR037796">
    <property type="entry name" value="TAF6"/>
</dbReference>
<evidence type="ECO:0000259" key="17">
    <source>
        <dbReference type="SMART" id="SM00179"/>
    </source>
</evidence>
<dbReference type="InterPro" id="IPR001245">
    <property type="entry name" value="Ser-Thr/Tyr_kinase_cat_dom"/>
</dbReference>
<dbReference type="Pfam" id="PF13947">
    <property type="entry name" value="GUB_WAK_bind"/>
    <property type="match status" value="1"/>
</dbReference>
<dbReference type="InterPro" id="IPR046344">
    <property type="entry name" value="TAF6_C_sf"/>
</dbReference>
<keyword evidence="4" id="KW-0723">Serine/threonine-protein kinase</keyword>
<evidence type="ECO:0000256" key="2">
    <source>
        <dbReference type="ARBA" id="ARBA00004479"/>
    </source>
</evidence>
<dbReference type="InterPro" id="IPR016024">
    <property type="entry name" value="ARM-type_fold"/>
</dbReference>
<evidence type="ECO:0000256" key="14">
    <source>
        <dbReference type="ARBA" id="ARBA00023180"/>
    </source>
</evidence>
<dbReference type="InterPro" id="IPR001881">
    <property type="entry name" value="EGF-like_Ca-bd_dom"/>
</dbReference>
<dbReference type="CDD" id="cd00054">
    <property type="entry name" value="EGF_CA"/>
    <property type="match status" value="1"/>
</dbReference>
<dbReference type="SMART" id="SM00803">
    <property type="entry name" value="TAF"/>
    <property type="match status" value="1"/>
</dbReference>
<feature type="compositionally biased region" description="Basic and acidic residues" evidence="16">
    <location>
        <begin position="711"/>
        <end position="723"/>
    </location>
</feature>
<comment type="similarity">
    <text evidence="3">Belongs to the TAF6 family.</text>
</comment>
<keyword evidence="12" id="KW-1015">Disulfide bond</keyword>
<dbReference type="InterPro" id="IPR025287">
    <property type="entry name" value="WAK_GUB"/>
</dbReference>
<dbReference type="InterPro" id="IPR004823">
    <property type="entry name" value="TAF_TATA-bd_Histone-like_dom"/>
</dbReference>
<dbReference type="InterPro" id="IPR011442">
    <property type="entry name" value="TAF6_C"/>
</dbReference>
<evidence type="ECO:0000256" key="15">
    <source>
        <dbReference type="ARBA" id="ARBA00023242"/>
    </source>
</evidence>
<feature type="compositionally biased region" description="Low complexity" evidence="16">
    <location>
        <begin position="689"/>
        <end position="704"/>
    </location>
</feature>